<accession>A0A0K8R8T3</accession>
<keyword evidence="2" id="KW-0472">Membrane</keyword>
<name>A0A0K8R8T3_IXORI</name>
<evidence type="ECO:0000313" key="3">
    <source>
        <dbReference type="EMBL" id="JAA67562.1"/>
    </source>
</evidence>
<feature type="compositionally biased region" description="Basic residues" evidence="1">
    <location>
        <begin position="14"/>
        <end position="28"/>
    </location>
</feature>
<reference evidence="3" key="1">
    <citation type="submission" date="2012-12" db="EMBL/GenBank/DDBJ databases">
        <title>Identification and characterization of a phenylalanine ammonia-lyase gene family in Isatis indigotica Fort.</title>
        <authorList>
            <person name="Liu Q."/>
            <person name="Chen J."/>
            <person name="Zhou X."/>
            <person name="Di P."/>
            <person name="Xiao Y."/>
            <person name="Xuan H."/>
            <person name="Zhang L."/>
            <person name="Chen W."/>
        </authorList>
    </citation>
    <scope>NUCLEOTIDE SEQUENCE</scope>
    <source>
        <tissue evidence="3">Salivary gland</tissue>
    </source>
</reference>
<evidence type="ECO:0000256" key="1">
    <source>
        <dbReference type="SAM" id="MobiDB-lite"/>
    </source>
</evidence>
<proteinExistence type="evidence at transcript level"/>
<evidence type="ECO:0000256" key="2">
    <source>
        <dbReference type="SAM" id="Phobius"/>
    </source>
</evidence>
<feature type="region of interest" description="Disordered" evidence="1">
    <location>
        <begin position="1"/>
        <end position="57"/>
    </location>
</feature>
<keyword evidence="2" id="KW-1133">Transmembrane helix</keyword>
<feature type="compositionally biased region" description="Basic and acidic residues" evidence="1">
    <location>
        <begin position="41"/>
        <end position="56"/>
    </location>
</feature>
<sequence length="185" mass="20924">MNYTWQNRAGPLQGRRHRALHRRQRTRHGGGPLQFGAGCPEGRRHDERHPHREPPDRGPALLILFLSPSGRLHHPPRHLPVPSLHLPGCRHATGSIVVVQRTARSPHCGCTRLFSVLRDLLFSGICCVLFYRRYFAPVQRVPSNWCGVHSASGISGLIQRTSGFLVFFFVFVLVWDDLLGFLVCT</sequence>
<organism evidence="3">
    <name type="scientific">Ixodes ricinus</name>
    <name type="common">Common tick</name>
    <name type="synonym">Acarus ricinus</name>
    <dbReference type="NCBI Taxonomy" id="34613"/>
    <lineage>
        <taxon>Eukaryota</taxon>
        <taxon>Metazoa</taxon>
        <taxon>Ecdysozoa</taxon>
        <taxon>Arthropoda</taxon>
        <taxon>Chelicerata</taxon>
        <taxon>Arachnida</taxon>
        <taxon>Acari</taxon>
        <taxon>Parasitiformes</taxon>
        <taxon>Ixodida</taxon>
        <taxon>Ixodoidea</taxon>
        <taxon>Ixodidae</taxon>
        <taxon>Ixodinae</taxon>
        <taxon>Ixodes</taxon>
    </lineage>
</organism>
<protein>
    <submittedName>
        <fullName evidence="3">Putative rna-binding protein hnrnp-m</fullName>
    </submittedName>
</protein>
<keyword evidence="2" id="KW-0812">Transmembrane</keyword>
<feature type="transmembrane region" description="Helical" evidence="2">
    <location>
        <begin position="164"/>
        <end position="183"/>
    </location>
</feature>
<dbReference type="EMBL" id="GADI01006246">
    <property type="protein sequence ID" value="JAA67562.1"/>
    <property type="molecule type" value="mRNA"/>
</dbReference>
<dbReference type="AlphaFoldDB" id="A0A0K8R8T3"/>
<feature type="transmembrane region" description="Helical" evidence="2">
    <location>
        <begin position="113"/>
        <end position="131"/>
    </location>
</feature>